<protein>
    <submittedName>
        <fullName evidence="6">Acyl-CoA dehydrogenase family protein</fullName>
    </submittedName>
</protein>
<keyword evidence="7" id="KW-1185">Reference proteome</keyword>
<keyword evidence="3" id="KW-0175">Coiled coil</keyword>
<dbReference type="EMBL" id="BAAABX010000010">
    <property type="protein sequence ID" value="GAA0392822.1"/>
    <property type="molecule type" value="Genomic_DNA"/>
</dbReference>
<comment type="caution">
    <text evidence="6">The sequence shown here is derived from an EMBL/GenBank/DDBJ whole genome shotgun (WGS) entry which is preliminary data.</text>
</comment>
<dbReference type="InterPro" id="IPR046373">
    <property type="entry name" value="Acyl-CoA_Oxase/DH_mid-dom_sf"/>
</dbReference>
<dbReference type="InterPro" id="IPR013786">
    <property type="entry name" value="AcylCoA_DH/ox_N"/>
</dbReference>
<dbReference type="InterPro" id="IPR037069">
    <property type="entry name" value="AcylCoA_DH/ox_N_sf"/>
</dbReference>
<accession>A0ABN0YEE7</accession>
<feature type="domain" description="Acyl-CoA dehydrogenase C-terminal" evidence="5">
    <location>
        <begin position="229"/>
        <end position="362"/>
    </location>
</feature>
<name>A0ABN0YEE7_9ACTN</name>
<evidence type="ECO:0000313" key="6">
    <source>
        <dbReference type="EMBL" id="GAA0392822.1"/>
    </source>
</evidence>
<dbReference type="PIRSF" id="PIRSF016578">
    <property type="entry name" value="HsaA"/>
    <property type="match status" value="1"/>
</dbReference>
<dbReference type="Pfam" id="PF08028">
    <property type="entry name" value="Acyl-CoA_dh_2"/>
    <property type="match status" value="1"/>
</dbReference>
<dbReference type="SUPFAM" id="SSF56645">
    <property type="entry name" value="Acyl-CoA dehydrogenase NM domain-like"/>
    <property type="match status" value="1"/>
</dbReference>
<dbReference type="InterPro" id="IPR009100">
    <property type="entry name" value="AcylCoA_DH/oxidase_NM_dom_sf"/>
</dbReference>
<evidence type="ECO:0000259" key="4">
    <source>
        <dbReference type="Pfam" id="PF02771"/>
    </source>
</evidence>
<sequence>MGTPDALVDLLRRNASRTEEDRRIAEENMTALREADLFRLLVPRRLGGRQANIRTLVEVSAELGRGCGSTAWTTSLINIAGWIVGLYPGRAQREVYGADPHARACTALPPTATSRAADGGQVVTGRWGFVSGCLHADWALLGMPVTDGSGQQPDQGLALVPMDRLSVEDTWQVAGMRGTGSHTLVADDVFVPSHRILSVTRAREGAYATEFEDEALYRSAFVPVLALSLVGPQLGMARGGLDLVLASLEKGRGISHTFYADARAASSTQMQLAEATHLIDTAALHLTRAADDVDRWAAGGRRMSLLDRARVRMDAAAVARCSREAMDILLTLEGARSFAEANPLQRLWRDLETAGRHALLNPSATSELYGRALLGIEEQISPLI</sequence>
<keyword evidence="1" id="KW-0560">Oxidoreductase</keyword>
<evidence type="ECO:0000256" key="1">
    <source>
        <dbReference type="ARBA" id="ARBA00023002"/>
    </source>
</evidence>
<dbReference type="Gene3D" id="1.20.140.10">
    <property type="entry name" value="Butyryl-CoA Dehydrogenase, subunit A, domain 3"/>
    <property type="match status" value="1"/>
</dbReference>
<comment type="similarity">
    <text evidence="2">Belongs to the HpaH/HsaA monooxygenase family.</text>
</comment>
<dbReference type="Gene3D" id="1.10.540.10">
    <property type="entry name" value="Acyl-CoA dehydrogenase/oxidase, N-terminal domain"/>
    <property type="match status" value="1"/>
</dbReference>
<evidence type="ECO:0000256" key="2">
    <source>
        <dbReference type="ARBA" id="ARBA00049661"/>
    </source>
</evidence>
<dbReference type="InterPro" id="IPR036250">
    <property type="entry name" value="AcylCo_DH-like_C"/>
</dbReference>
<evidence type="ECO:0000313" key="7">
    <source>
        <dbReference type="Proteomes" id="UP001500879"/>
    </source>
</evidence>
<feature type="coiled-coil region" evidence="3">
    <location>
        <begin position="8"/>
        <end position="35"/>
    </location>
</feature>
<evidence type="ECO:0000256" key="3">
    <source>
        <dbReference type="SAM" id="Coils"/>
    </source>
</evidence>
<dbReference type="Pfam" id="PF02771">
    <property type="entry name" value="Acyl-CoA_dh_N"/>
    <property type="match status" value="1"/>
</dbReference>
<gene>
    <name evidence="6" type="ORF">GCM10010357_11980</name>
</gene>
<proteinExistence type="inferred from homology"/>
<dbReference type="RefSeq" id="WP_344020630.1">
    <property type="nucleotide sequence ID" value="NZ_BAAABX010000010.1"/>
</dbReference>
<dbReference type="Proteomes" id="UP001500879">
    <property type="component" value="Unassembled WGS sequence"/>
</dbReference>
<dbReference type="InterPro" id="IPR050741">
    <property type="entry name" value="Acyl-CoA_dehydrogenase"/>
</dbReference>
<dbReference type="PANTHER" id="PTHR48083">
    <property type="entry name" value="MEDIUM-CHAIN SPECIFIC ACYL-COA DEHYDROGENASE, MITOCHONDRIAL-RELATED"/>
    <property type="match status" value="1"/>
</dbReference>
<dbReference type="Gene3D" id="2.40.110.10">
    <property type="entry name" value="Butyryl-CoA Dehydrogenase, subunit A, domain 2"/>
    <property type="match status" value="1"/>
</dbReference>
<dbReference type="PANTHER" id="PTHR48083:SF19">
    <property type="entry name" value="FLAVIN-DEPENDENT MONOOXYGENASE, OXYGENASE SUBUNIT HSAA"/>
    <property type="match status" value="1"/>
</dbReference>
<evidence type="ECO:0000259" key="5">
    <source>
        <dbReference type="Pfam" id="PF08028"/>
    </source>
</evidence>
<organism evidence="6 7">
    <name type="scientific">Streptomyces luteireticuli</name>
    <dbReference type="NCBI Taxonomy" id="173858"/>
    <lineage>
        <taxon>Bacteria</taxon>
        <taxon>Bacillati</taxon>
        <taxon>Actinomycetota</taxon>
        <taxon>Actinomycetes</taxon>
        <taxon>Kitasatosporales</taxon>
        <taxon>Streptomycetaceae</taxon>
        <taxon>Streptomyces</taxon>
    </lineage>
</organism>
<dbReference type="SUPFAM" id="SSF47203">
    <property type="entry name" value="Acyl-CoA dehydrogenase C-terminal domain-like"/>
    <property type="match status" value="1"/>
</dbReference>
<dbReference type="InterPro" id="IPR013107">
    <property type="entry name" value="Acyl-CoA_DH_C"/>
</dbReference>
<reference evidence="6 7" key="1">
    <citation type="journal article" date="2019" name="Int. J. Syst. Evol. Microbiol.">
        <title>The Global Catalogue of Microorganisms (GCM) 10K type strain sequencing project: providing services to taxonomists for standard genome sequencing and annotation.</title>
        <authorList>
            <consortium name="The Broad Institute Genomics Platform"/>
            <consortium name="The Broad Institute Genome Sequencing Center for Infectious Disease"/>
            <person name="Wu L."/>
            <person name="Ma J."/>
        </authorList>
    </citation>
    <scope>NUCLEOTIDE SEQUENCE [LARGE SCALE GENOMIC DNA]</scope>
    <source>
        <strain evidence="6 7">JCM 4788</strain>
    </source>
</reference>
<feature type="domain" description="Acyl-CoA dehydrogenase/oxidase N-terminal" evidence="4">
    <location>
        <begin position="13"/>
        <end position="96"/>
    </location>
</feature>